<evidence type="ECO:0000256" key="17">
    <source>
        <dbReference type="ARBA" id="ARBA00077688"/>
    </source>
</evidence>
<dbReference type="PANTHER" id="PTHR43501">
    <property type="entry name" value="CYTOSOL NON-SPECIFIC DIPEPTIDASE"/>
    <property type="match status" value="1"/>
</dbReference>
<dbReference type="InterPro" id="IPR011650">
    <property type="entry name" value="Peptidase_M20_dimer"/>
</dbReference>
<evidence type="ECO:0000313" key="20">
    <source>
        <dbReference type="EMBL" id="XCC97894.1"/>
    </source>
</evidence>
<dbReference type="InterPro" id="IPR036264">
    <property type="entry name" value="Bact_exopeptidase_dim_dom"/>
</dbReference>
<evidence type="ECO:0000256" key="16">
    <source>
        <dbReference type="ARBA" id="ARBA00076004"/>
    </source>
</evidence>
<dbReference type="GO" id="GO:0005829">
    <property type="term" value="C:cytosol"/>
    <property type="evidence" value="ECO:0007669"/>
    <property type="project" value="TreeGrafter"/>
</dbReference>
<gene>
    <name evidence="20" type="primary">pepD</name>
    <name evidence="20" type="ORF">PVT71_29155</name>
</gene>
<dbReference type="SUPFAM" id="SSF55031">
    <property type="entry name" value="Bacterial exopeptidase dimerisation domain"/>
    <property type="match status" value="1"/>
</dbReference>
<comment type="cofactor">
    <cofactor evidence="1">
        <name>Co(2+)</name>
        <dbReference type="ChEBI" id="CHEBI:48828"/>
    </cofactor>
</comment>
<dbReference type="Pfam" id="PF07687">
    <property type="entry name" value="M20_dimer"/>
    <property type="match status" value="1"/>
</dbReference>
<evidence type="ECO:0000256" key="2">
    <source>
        <dbReference type="ARBA" id="ARBA00001947"/>
    </source>
</evidence>
<keyword evidence="9" id="KW-0170">Cobalt</keyword>
<evidence type="ECO:0000256" key="14">
    <source>
        <dbReference type="ARBA" id="ARBA00071271"/>
    </source>
</evidence>
<dbReference type="EMBL" id="CP123390">
    <property type="protein sequence ID" value="XCC97894.1"/>
    <property type="molecule type" value="Genomic_DNA"/>
</dbReference>
<feature type="domain" description="Peptidase M20 dimerisation" evidence="19">
    <location>
        <begin position="213"/>
        <end position="273"/>
    </location>
</feature>
<keyword evidence="5 20" id="KW-0378">Hydrolase</keyword>
<accession>A0AAU8ATT7</accession>
<evidence type="ECO:0000256" key="13">
    <source>
        <dbReference type="ARBA" id="ARBA00061423"/>
    </source>
</evidence>
<dbReference type="RefSeq" id="WP_353476773.1">
    <property type="nucleotide sequence ID" value="NZ_CP123390.1"/>
</dbReference>
<geneLocation type="plasmid" evidence="20">
    <name>unnamed5</name>
</geneLocation>
<evidence type="ECO:0000256" key="8">
    <source>
        <dbReference type="ARBA" id="ARBA00023049"/>
    </source>
</evidence>
<dbReference type="FunFam" id="3.40.630.10:FF:000015">
    <property type="entry name" value="Aminoacyl-histidine dipeptidase PepD"/>
    <property type="match status" value="1"/>
</dbReference>
<evidence type="ECO:0000256" key="6">
    <source>
        <dbReference type="ARBA" id="ARBA00022833"/>
    </source>
</evidence>
<evidence type="ECO:0000256" key="12">
    <source>
        <dbReference type="ARBA" id="ARBA00044252"/>
    </source>
</evidence>
<comment type="similarity">
    <text evidence="13">Belongs to the peptidase M20C family.</text>
</comment>
<dbReference type="PRINTS" id="PR00934">
    <property type="entry name" value="XHISDIPTASE"/>
</dbReference>
<keyword evidence="7 20" id="KW-0224">Dipeptidase</keyword>
<dbReference type="PANTHER" id="PTHR43501:SF1">
    <property type="entry name" value="CYTOSOL NON-SPECIFIC DIPEPTIDASE"/>
    <property type="match status" value="1"/>
</dbReference>
<dbReference type="GO" id="GO:0006508">
    <property type="term" value="P:proteolysis"/>
    <property type="evidence" value="ECO:0007669"/>
    <property type="project" value="UniProtKB-KW"/>
</dbReference>
<reference evidence="20" key="1">
    <citation type="submission" date="2023-02" db="EMBL/GenBank/DDBJ databases">
        <title>Description and genomic characterization of Salipiger bruguierae sp. nov., isolated from the sediment of mangrove plant Bruguiera sexangula.</title>
        <authorList>
            <person name="Long M."/>
        </authorList>
    </citation>
    <scope>NUCLEOTIDE SEQUENCE</scope>
    <source>
        <strain evidence="20">H15</strain>
        <plasmid evidence="20">unnamed5</plasmid>
    </source>
</reference>
<dbReference type="GO" id="GO:0046872">
    <property type="term" value="F:metal ion binding"/>
    <property type="evidence" value="ECO:0007669"/>
    <property type="project" value="UniProtKB-KW"/>
</dbReference>
<keyword evidence="8" id="KW-0482">Metalloprotease</keyword>
<comment type="catalytic activity">
    <reaction evidence="10">
        <text>Hydrolysis of dipeptides, preferentially hydrophobic dipeptides including prolyl amino acids.</text>
        <dbReference type="EC" id="3.4.13.18"/>
    </reaction>
</comment>
<name>A0AAU8ATT7_9RHOB</name>
<dbReference type="FunFam" id="3.40.630.10:FF:000018">
    <property type="entry name" value="Aminoacyl-histidine dipeptidase PepD"/>
    <property type="match status" value="1"/>
</dbReference>
<protein>
    <recommendedName>
        <fullName evidence="14">Cytosol non-specific dipeptidase</fullName>
        <ecNumber evidence="11">3.4.13.18</ecNumber>
    </recommendedName>
    <alternativeName>
        <fullName evidence="17">Aminoacyl-histidine dipeptidase</fullName>
    </alternativeName>
    <alternativeName>
        <fullName evidence="16">Beta-alanyl-histidine dipeptidase</fullName>
    </alternativeName>
    <alternativeName>
        <fullName evidence="15">Carnosinase</fullName>
    </alternativeName>
    <alternativeName>
        <fullName evidence="12">Peptidase D</fullName>
    </alternativeName>
    <alternativeName>
        <fullName evidence="18">Xaa-His dipeptidase</fullName>
    </alternativeName>
</protein>
<evidence type="ECO:0000256" key="5">
    <source>
        <dbReference type="ARBA" id="ARBA00022801"/>
    </source>
</evidence>
<evidence type="ECO:0000256" key="4">
    <source>
        <dbReference type="ARBA" id="ARBA00022723"/>
    </source>
</evidence>
<dbReference type="Gene3D" id="3.40.630.10">
    <property type="entry name" value="Zn peptidases"/>
    <property type="match status" value="2"/>
</dbReference>
<organism evidence="20">
    <name type="scientific">Alloyangia sp. H15</name>
    <dbReference type="NCBI Taxonomy" id="3029062"/>
    <lineage>
        <taxon>Bacteria</taxon>
        <taxon>Pseudomonadati</taxon>
        <taxon>Pseudomonadota</taxon>
        <taxon>Alphaproteobacteria</taxon>
        <taxon>Rhodobacterales</taxon>
        <taxon>Roseobacteraceae</taxon>
        <taxon>Alloyangia</taxon>
    </lineage>
</organism>
<evidence type="ECO:0000256" key="10">
    <source>
        <dbReference type="ARBA" id="ARBA00036421"/>
    </source>
</evidence>
<evidence type="ECO:0000256" key="1">
    <source>
        <dbReference type="ARBA" id="ARBA00001941"/>
    </source>
</evidence>
<dbReference type="InterPro" id="IPR002933">
    <property type="entry name" value="Peptidase_M20"/>
</dbReference>
<evidence type="ECO:0000259" key="19">
    <source>
        <dbReference type="Pfam" id="PF07687"/>
    </source>
</evidence>
<dbReference type="NCBIfam" id="TIGR01893">
    <property type="entry name" value="aa-his-dipept"/>
    <property type="match status" value="1"/>
</dbReference>
<dbReference type="PIRSF" id="PIRSF016599">
    <property type="entry name" value="Xaa-His_dipept"/>
    <property type="match status" value="1"/>
</dbReference>
<evidence type="ECO:0000256" key="3">
    <source>
        <dbReference type="ARBA" id="ARBA00022670"/>
    </source>
</evidence>
<dbReference type="EC" id="3.4.13.18" evidence="11"/>
<keyword evidence="4" id="KW-0479">Metal-binding</keyword>
<keyword evidence="6" id="KW-0862">Zinc</keyword>
<proteinExistence type="inferred from homology"/>
<comment type="cofactor">
    <cofactor evidence="2">
        <name>Zn(2+)</name>
        <dbReference type="ChEBI" id="CHEBI:29105"/>
    </cofactor>
</comment>
<evidence type="ECO:0000256" key="11">
    <source>
        <dbReference type="ARBA" id="ARBA00038976"/>
    </source>
</evidence>
<evidence type="ECO:0000256" key="7">
    <source>
        <dbReference type="ARBA" id="ARBA00022997"/>
    </source>
</evidence>
<keyword evidence="20" id="KW-0614">Plasmid</keyword>
<dbReference type="GO" id="GO:0070573">
    <property type="term" value="F:metallodipeptidase activity"/>
    <property type="evidence" value="ECO:0007669"/>
    <property type="project" value="TreeGrafter"/>
</dbReference>
<dbReference type="InterPro" id="IPR001160">
    <property type="entry name" value="Peptidase_M20C"/>
</dbReference>
<dbReference type="Pfam" id="PF01546">
    <property type="entry name" value="Peptidase_M20"/>
    <property type="match status" value="1"/>
</dbReference>
<dbReference type="AlphaFoldDB" id="A0AAU8ATT7"/>
<evidence type="ECO:0000256" key="9">
    <source>
        <dbReference type="ARBA" id="ARBA00023285"/>
    </source>
</evidence>
<keyword evidence="3" id="KW-0645">Protease</keyword>
<evidence type="ECO:0000256" key="15">
    <source>
        <dbReference type="ARBA" id="ARBA00075285"/>
    </source>
</evidence>
<evidence type="ECO:0000256" key="18">
    <source>
        <dbReference type="ARBA" id="ARBA00078074"/>
    </source>
</evidence>
<dbReference type="SUPFAM" id="SSF53187">
    <property type="entry name" value="Zn-dependent exopeptidases"/>
    <property type="match status" value="1"/>
</dbReference>
<sequence>MNATAALSGLSPHAVWHHFARLSGIPRGSGKEQEAAAFVQGVGLALNLETRTDARGNVVIRKPATRGMEDRPAVALQCHLDMVQQQVEGRGFDFDTDPIELVVDGDWVTANGTTLGADNGIGVALALAVLTGTELAHPAIEAVFTVDEEVGMTGAEALTADQLSARYLINLDMESDHELTIGCAGAVDIVAEGLCDERPLDAGSCQFELRVDGGLGGHSGLDIHLGRMNAIATLAETLARLGQAVPLVLTFLEGGTVANVIPGSASARFAVAPQAVPMLQAALAALPELIVPHLAAEAGVRITCEPVTGAVTKGLDPVFQAALVEALRRLPTGVIAMSASVPGLVETSNNLSTARVAEGRMRIVCLARSCVEGHKPAVLRAVQDCLAPTGAAITCANDAPGWEPVPDSALLQVMSDACAAIHGQPPAVIAIHAGLETGILSNTFPGMQMVSYGPNIEGAHTPGERVQISSVQKVWAVLQRTLATIPQEEGTAE</sequence>